<keyword evidence="2" id="KW-0811">Translocation</keyword>
<dbReference type="InterPro" id="IPR013694">
    <property type="entry name" value="VIT"/>
</dbReference>
<dbReference type="OrthoDB" id="1729737at2759"/>
<evidence type="ECO:0000313" key="7">
    <source>
        <dbReference type="Proteomes" id="UP000016935"/>
    </source>
</evidence>
<keyword evidence="2" id="KW-0539">Nucleus</keyword>
<feature type="compositionally biased region" description="Low complexity" evidence="3">
    <location>
        <begin position="1023"/>
        <end position="1046"/>
    </location>
</feature>
<dbReference type="GeneID" id="19400662"/>
<dbReference type="SUPFAM" id="SSF53300">
    <property type="entry name" value="vWA-like"/>
    <property type="match status" value="1"/>
</dbReference>
<sequence>MYQYPPHRNPEHVCGLYYAIPLIGCHVHKHFLPQVKLEAKATILATTSQTVLTQTFVNPSHEKGIRECRYTFPLYDGVSVVGFTCHVGDRKIVGLVKEREKARTDFNEAVARGETAGLLEQLPEASDVFSTTVGNIPPGAKVVITITYLGELKHDMEIDGIRFTIPNIICPRYGDYPGNLQRSSATDAMGHSISITVDAEMADGSFIQKIQSPTHPIAVTMGTNSIAPNADPTMTKASATLTLGTAGLETDFVLQVIAKNTGVPKAILENHPRIANHRALMATLVPKFALPPEKPEIVFVCDRSGSMGGTRIELAKQALKVFLKSLPIGVKFNICSFGWQHSFLWPQSVAYSQQTLDEAMYHADSFAANYGGTEMLEPLKATIEQRYKDMPLDIMLLTDGEDWRQQNLFSYLNKTIIETKAPIRVFTLGIGNGVSHAAIEGIARAGNGFSQAVGEGEVMNTKVVRMLKGALSPHVNDYTLEVKCNNDEISAHLDVEAEDDFEIIERACDSLKVKLDFSNEDDEKEQTKKPISLFDPLADPDEEAEPAHDETGENRYAHLPKLAVPNMIQAPQNIPSLFAFHRTTVYLLLGPGAPQGTPTSVILRGTSAHGPLELEIPIQMLDKPGETIHQLAAKKAISELEQGRGWLAEAKDESETLIKTKFEGRYQDMVEREAVRLGVQFQVGGKWSSFVAVETSPKEAGAEQKNAQNWECLEDEMEEIVPIQQPMIAPNPPGFNHNSGIASHPGYGAAPPPTPANQAKPFSAIGSSGTMLFGSSRPSSGGGVAFGQSNQSSGGSLFGASNTKSGNLFGTANTGGNNLFAAPPPPRSTATSSFGASNSTGGGLFGSSTPSNSGGSLFGASNANSSVSFGNTNSSGSSLFGAVAAQSSASSGAAPSTQDWVFPSLGPTNSGGLFGAPAQQQSHNGTSLFAANQPSHPVFGAAAPSTQDKSPLERYQTGLMRLEQQNKKRNLLARQEYNDAQAIQDHPAAPPAGRAKIVEIELDFAPGPTGAQNSALFGSATPSSNNNNNNNNNNTNNNNSSSSTSTASGPLSGETLLHHLIALQSFSGSWSLTPDLLRVLGVSSVRVQAEIDNNPNNPNPNPPCNSSNSGSGSEDNDAAKLDETVFATALVIAVFQDRLAASKGSWELVVDKARSWLHAQLGGHDHDHDHDDAVEKCLKRARNVSN</sequence>
<dbReference type="PANTHER" id="PTHR45737">
    <property type="entry name" value="VON WILLEBRAND FACTOR A DOMAIN-CONTAINING PROTEIN 5A"/>
    <property type="match status" value="1"/>
</dbReference>
<dbReference type="STRING" id="671987.R0IT14"/>
<feature type="region of interest" description="Disordered" evidence="3">
    <location>
        <begin position="1009"/>
        <end position="1050"/>
    </location>
</feature>
<evidence type="ECO:0000256" key="3">
    <source>
        <dbReference type="SAM" id="MobiDB-lite"/>
    </source>
</evidence>
<evidence type="ECO:0000256" key="1">
    <source>
        <dbReference type="ARBA" id="ARBA00004567"/>
    </source>
</evidence>
<gene>
    <name evidence="6" type="ORF">SETTUDRAFT_168772</name>
</gene>
<dbReference type="InterPro" id="IPR002035">
    <property type="entry name" value="VWF_A"/>
</dbReference>
<dbReference type="PROSITE" id="PS51468">
    <property type="entry name" value="VIT"/>
    <property type="match status" value="1"/>
</dbReference>
<dbReference type="AlphaFoldDB" id="R0IT14"/>
<dbReference type="RefSeq" id="XP_008024479.1">
    <property type="nucleotide sequence ID" value="XM_008026288.1"/>
</dbReference>
<dbReference type="PROSITE" id="PS50234">
    <property type="entry name" value="VWFA"/>
    <property type="match status" value="1"/>
</dbReference>
<dbReference type="Pfam" id="PF13768">
    <property type="entry name" value="VWA_3"/>
    <property type="match status" value="1"/>
</dbReference>
<keyword evidence="7" id="KW-1185">Reference proteome</keyword>
<dbReference type="GO" id="GO:0005643">
    <property type="term" value="C:nuclear pore"/>
    <property type="evidence" value="ECO:0007669"/>
    <property type="project" value="UniProtKB-SubCell"/>
</dbReference>
<organism evidence="6 7">
    <name type="scientific">Exserohilum turcicum (strain 28A)</name>
    <name type="common">Northern leaf blight fungus</name>
    <name type="synonym">Setosphaeria turcica</name>
    <dbReference type="NCBI Taxonomy" id="671987"/>
    <lineage>
        <taxon>Eukaryota</taxon>
        <taxon>Fungi</taxon>
        <taxon>Dikarya</taxon>
        <taxon>Ascomycota</taxon>
        <taxon>Pezizomycotina</taxon>
        <taxon>Dothideomycetes</taxon>
        <taxon>Pleosporomycetidae</taxon>
        <taxon>Pleosporales</taxon>
        <taxon>Pleosporineae</taxon>
        <taxon>Pleosporaceae</taxon>
        <taxon>Exserohilum</taxon>
    </lineage>
</organism>
<dbReference type="HOGENOM" id="CLU_003826_2_0_1"/>
<dbReference type="EMBL" id="KB908559">
    <property type="protein sequence ID" value="EOA87980.1"/>
    <property type="molecule type" value="Genomic_DNA"/>
</dbReference>
<name>R0IT14_EXST2</name>
<dbReference type="SMART" id="SM00609">
    <property type="entry name" value="VIT"/>
    <property type="match status" value="1"/>
</dbReference>
<accession>R0IT14</accession>
<dbReference type="SMART" id="SM00327">
    <property type="entry name" value="VWA"/>
    <property type="match status" value="1"/>
</dbReference>
<dbReference type="Pfam" id="PF13634">
    <property type="entry name" value="Nucleoporin_FG"/>
    <property type="match status" value="1"/>
</dbReference>
<dbReference type="Pfam" id="PF08487">
    <property type="entry name" value="VIT"/>
    <property type="match status" value="1"/>
</dbReference>
<evidence type="ECO:0000259" key="5">
    <source>
        <dbReference type="PROSITE" id="PS51468"/>
    </source>
</evidence>
<feature type="domain" description="VWFA" evidence="4">
    <location>
        <begin position="296"/>
        <end position="475"/>
    </location>
</feature>
<dbReference type="InterPro" id="IPR036465">
    <property type="entry name" value="vWFA_dom_sf"/>
</dbReference>
<feature type="region of interest" description="Disordered" evidence="3">
    <location>
        <begin position="519"/>
        <end position="551"/>
    </location>
</feature>
<keyword evidence="2" id="KW-0509">mRNA transport</keyword>
<feature type="region of interest" description="Disordered" evidence="3">
    <location>
        <begin position="768"/>
        <end position="788"/>
    </location>
</feature>
<dbReference type="InterPro" id="IPR025574">
    <property type="entry name" value="Nucleoporin_FG_rpt"/>
</dbReference>
<feature type="region of interest" description="Disordered" evidence="3">
    <location>
        <begin position="735"/>
        <end position="756"/>
    </location>
</feature>
<protein>
    <submittedName>
        <fullName evidence="6">Uncharacterized protein</fullName>
    </submittedName>
</protein>
<dbReference type="Gene3D" id="3.40.50.410">
    <property type="entry name" value="von Willebrand factor, type A domain"/>
    <property type="match status" value="1"/>
</dbReference>
<feature type="compositionally biased region" description="Low complexity" evidence="3">
    <location>
        <begin position="1104"/>
        <end position="1113"/>
    </location>
</feature>
<dbReference type="PANTHER" id="PTHR45737:SF6">
    <property type="entry name" value="VON WILLEBRAND FACTOR A DOMAIN-CONTAINING PROTEIN 5A"/>
    <property type="match status" value="1"/>
</dbReference>
<feature type="region of interest" description="Disordered" evidence="3">
    <location>
        <begin position="1090"/>
        <end position="1117"/>
    </location>
</feature>
<keyword evidence="2" id="KW-0906">Nuclear pore complex</keyword>
<feature type="domain" description="VIT" evidence="5">
    <location>
        <begin position="18"/>
        <end position="150"/>
    </location>
</feature>
<keyword evidence="2" id="KW-0653">Protein transport</keyword>
<keyword evidence="2" id="KW-0813">Transport</keyword>
<reference evidence="6 7" key="2">
    <citation type="journal article" date="2013" name="PLoS Genet.">
        <title>Comparative genome structure, secondary metabolite, and effector coding capacity across Cochliobolus pathogens.</title>
        <authorList>
            <person name="Condon B.J."/>
            <person name="Leng Y."/>
            <person name="Wu D."/>
            <person name="Bushley K.E."/>
            <person name="Ohm R.A."/>
            <person name="Otillar R."/>
            <person name="Martin J."/>
            <person name="Schackwitz W."/>
            <person name="Grimwood J."/>
            <person name="MohdZainudin N."/>
            <person name="Xue C."/>
            <person name="Wang R."/>
            <person name="Manning V.A."/>
            <person name="Dhillon B."/>
            <person name="Tu Z.J."/>
            <person name="Steffenson B.J."/>
            <person name="Salamov A."/>
            <person name="Sun H."/>
            <person name="Lowry S."/>
            <person name="LaButti K."/>
            <person name="Han J."/>
            <person name="Copeland A."/>
            <person name="Lindquist E."/>
            <person name="Barry K."/>
            <person name="Schmutz J."/>
            <person name="Baker S.E."/>
            <person name="Ciuffetti L.M."/>
            <person name="Grigoriev I.V."/>
            <person name="Zhong S."/>
            <person name="Turgeon B.G."/>
        </authorList>
    </citation>
    <scope>NUCLEOTIDE SEQUENCE [LARGE SCALE GENOMIC DNA]</scope>
    <source>
        <strain evidence="7">28A</strain>
    </source>
</reference>
<reference evidence="6 7" key="1">
    <citation type="journal article" date="2012" name="PLoS Pathog.">
        <title>Diverse lifestyles and strategies of plant pathogenesis encoded in the genomes of eighteen Dothideomycetes fungi.</title>
        <authorList>
            <person name="Ohm R.A."/>
            <person name="Feau N."/>
            <person name="Henrissat B."/>
            <person name="Schoch C.L."/>
            <person name="Horwitz B.A."/>
            <person name="Barry K.W."/>
            <person name="Condon B.J."/>
            <person name="Copeland A.C."/>
            <person name="Dhillon B."/>
            <person name="Glaser F."/>
            <person name="Hesse C.N."/>
            <person name="Kosti I."/>
            <person name="LaButti K."/>
            <person name="Lindquist E.A."/>
            <person name="Lucas S."/>
            <person name="Salamov A.A."/>
            <person name="Bradshaw R.E."/>
            <person name="Ciuffetti L."/>
            <person name="Hamelin R.C."/>
            <person name="Kema G.H.J."/>
            <person name="Lawrence C."/>
            <person name="Scott J.A."/>
            <person name="Spatafora J.W."/>
            <person name="Turgeon B.G."/>
            <person name="de Wit P.J.G.M."/>
            <person name="Zhong S."/>
            <person name="Goodwin S.B."/>
            <person name="Grigoriev I.V."/>
        </authorList>
    </citation>
    <scope>NUCLEOTIDE SEQUENCE [LARGE SCALE GENOMIC DNA]</scope>
    <source>
        <strain evidence="7">28A</strain>
    </source>
</reference>
<feature type="compositionally biased region" description="Polar residues" evidence="3">
    <location>
        <begin position="1010"/>
        <end position="1022"/>
    </location>
</feature>
<evidence type="ECO:0000256" key="2">
    <source>
        <dbReference type="ARBA" id="ARBA00023132"/>
    </source>
</evidence>
<feature type="region of interest" description="Disordered" evidence="3">
    <location>
        <begin position="816"/>
        <end position="836"/>
    </location>
</feature>
<dbReference type="eggNOG" id="ENOG502QRPK">
    <property type="taxonomic scope" value="Eukaryota"/>
</dbReference>
<comment type="subcellular location">
    <subcellularLocation>
        <location evidence="1">Nucleus</location>
        <location evidence="1">Nuclear pore complex</location>
    </subcellularLocation>
</comment>
<evidence type="ECO:0000259" key="4">
    <source>
        <dbReference type="PROSITE" id="PS50234"/>
    </source>
</evidence>
<proteinExistence type="predicted"/>
<evidence type="ECO:0000313" key="6">
    <source>
        <dbReference type="EMBL" id="EOA87980.1"/>
    </source>
</evidence>
<dbReference type="Proteomes" id="UP000016935">
    <property type="component" value="Unassembled WGS sequence"/>
</dbReference>